<dbReference type="AlphaFoldDB" id="A0A0F8LXI0"/>
<comment type="caution">
    <text evidence="5">The sequence shown here is derived from an EMBL/GenBank/DDBJ whole genome shotgun (WGS) entry which is preliminary data.</text>
</comment>
<evidence type="ECO:0000259" key="4">
    <source>
        <dbReference type="Pfam" id="PF01420"/>
    </source>
</evidence>
<dbReference type="Gene3D" id="3.90.220.20">
    <property type="entry name" value="DNA methylase specificity domains"/>
    <property type="match status" value="2"/>
</dbReference>
<proteinExistence type="inferred from homology"/>
<dbReference type="InterPro" id="IPR051212">
    <property type="entry name" value="Type-I_RE_S_subunit"/>
</dbReference>
<dbReference type="Proteomes" id="UP000034064">
    <property type="component" value="Unassembled WGS sequence"/>
</dbReference>
<dbReference type="InterPro" id="IPR000055">
    <property type="entry name" value="Restrct_endonuc_typeI_TRD"/>
</dbReference>
<evidence type="ECO:0000313" key="9">
    <source>
        <dbReference type="Proteomes" id="UP000034064"/>
    </source>
</evidence>
<accession>A0A0F8LXI0</accession>
<dbReference type="Proteomes" id="UP000034733">
    <property type="component" value="Unassembled WGS sequence"/>
</dbReference>
<sequence>MEEIISEIQLPEHWSWVELKDLTENSKDDIVDGPFGSNLKSSEYTETGIPVFKIQNIKENRFVDKNINFVSPTKAEELSRHSFQIGDLIITKLGNPLGLCCKVPEKYPYGIIVADLMRFRPSTRRVVDQYLMYGINSVIVQNQFKAITKGTTRPRVNLTIVRGIKFPFPPLYEQRAIVSKIEQLFSELDNGISNLKLAQEQLKVYRQAVLKKAFEGELTKKWREQQTDLPDARELREHIGKEREEAAKNSGKKLNSVKPLTEVEVNELPRLPNRWRWVKLGELTDMTSGRAFKKSEYSSHGIKLFQIANVSFGHTLWDDVVYLPEEYLQKWPELVLKEGNLLLALNRPLIQRNLKICTLHKSDLPAILYQRVGRLDLLSEGLANYILYFMQGPFFISKFEKDLQGIDIPFINKGKLLAKQVPICSKQEMQAIVQEIETRLSVCDKIEQDIETNLEKAEALRQSILKKAFEGKLLNERELAEVRGAEDWEPAEVLLERIKAEKAQNGKKIH</sequence>
<organism evidence="5 9">
    <name type="scientific">Methanosarcina mazei</name>
    <name type="common">Methanosarcina frisia</name>
    <dbReference type="NCBI Taxonomy" id="2209"/>
    <lineage>
        <taxon>Archaea</taxon>
        <taxon>Methanobacteriati</taxon>
        <taxon>Methanobacteriota</taxon>
        <taxon>Stenosarchaea group</taxon>
        <taxon>Methanomicrobia</taxon>
        <taxon>Methanosarcinales</taxon>
        <taxon>Methanosarcinaceae</taxon>
        <taxon>Methanosarcina</taxon>
    </lineage>
</organism>
<comment type="similarity">
    <text evidence="1">Belongs to the type-I restriction system S methylase family.</text>
</comment>
<evidence type="ECO:0000313" key="5">
    <source>
        <dbReference type="EMBL" id="KKH20985.1"/>
    </source>
</evidence>
<evidence type="ECO:0000256" key="3">
    <source>
        <dbReference type="ARBA" id="ARBA00023125"/>
    </source>
</evidence>
<feature type="domain" description="Type I restriction modification DNA specificity" evidence="4">
    <location>
        <begin position="273"/>
        <end position="455"/>
    </location>
</feature>
<feature type="domain" description="Type I restriction modification DNA specificity" evidence="4">
    <location>
        <begin position="12"/>
        <end position="194"/>
    </location>
</feature>
<evidence type="ECO:0000313" key="8">
    <source>
        <dbReference type="Proteomes" id="UP000033987"/>
    </source>
</evidence>
<dbReference type="EMBL" id="JJQC01000017">
    <property type="protein sequence ID" value="KKH24841.1"/>
    <property type="molecule type" value="Genomic_DNA"/>
</dbReference>
<name>A0A0F8LXI0_METMZ</name>
<dbReference type="Pfam" id="PF01420">
    <property type="entry name" value="Methylase_S"/>
    <property type="match status" value="2"/>
</dbReference>
<evidence type="ECO:0000313" key="6">
    <source>
        <dbReference type="EMBL" id="KKH23758.1"/>
    </source>
</evidence>
<dbReference type="PANTHER" id="PTHR43140">
    <property type="entry name" value="TYPE-1 RESTRICTION ENZYME ECOKI SPECIFICITY PROTEIN"/>
    <property type="match status" value="1"/>
</dbReference>
<dbReference type="EMBL" id="JJQB01000005">
    <property type="protein sequence ID" value="KKH23758.1"/>
    <property type="molecule type" value="Genomic_DNA"/>
</dbReference>
<evidence type="ECO:0000256" key="1">
    <source>
        <dbReference type="ARBA" id="ARBA00010923"/>
    </source>
</evidence>
<dbReference type="GO" id="GO:0009307">
    <property type="term" value="P:DNA restriction-modification system"/>
    <property type="evidence" value="ECO:0007669"/>
    <property type="project" value="UniProtKB-KW"/>
</dbReference>
<protein>
    <recommendedName>
        <fullName evidence="4">Type I restriction modification DNA specificity domain-containing protein</fullName>
    </recommendedName>
</protein>
<dbReference type="Proteomes" id="UP000033987">
    <property type="component" value="Unassembled WGS sequence"/>
</dbReference>
<dbReference type="SUPFAM" id="SSF116734">
    <property type="entry name" value="DNA methylase specificity domain"/>
    <property type="match status" value="2"/>
</dbReference>
<dbReference type="PATRIC" id="fig|2209.48.peg.2103"/>
<evidence type="ECO:0000313" key="7">
    <source>
        <dbReference type="EMBL" id="KKH24841.1"/>
    </source>
</evidence>
<dbReference type="EMBL" id="JJQA01000006">
    <property type="protein sequence ID" value="KKH20985.1"/>
    <property type="molecule type" value="Genomic_DNA"/>
</dbReference>
<reference evidence="8 9" key="1">
    <citation type="journal article" date="2015" name="ISME J.">
        <title>Genomic and phenotypic differentiation among Methanosarcina mazei populations from Columbia River sediment.</title>
        <authorList>
            <person name="Youngblut N.D."/>
            <person name="Wirth J.S."/>
            <person name="Henriksen J.R."/>
            <person name="Smith M."/>
            <person name="Simon H."/>
            <person name="Metcalf W.W."/>
            <person name="Whitaker R.J."/>
        </authorList>
    </citation>
    <scope>NUCLEOTIDE SEQUENCE [LARGE SCALE GENOMIC DNA]</scope>
    <source>
        <strain evidence="5 9">1.F.A.1A.3</strain>
        <strain evidence="6 10">1.F.A.1B.3</strain>
        <strain evidence="7 8">1.F.A.1B.4</strain>
    </source>
</reference>
<evidence type="ECO:0000313" key="10">
    <source>
        <dbReference type="Proteomes" id="UP000034733"/>
    </source>
</evidence>
<keyword evidence="3" id="KW-0238">DNA-binding</keyword>
<dbReference type="GO" id="GO:0003677">
    <property type="term" value="F:DNA binding"/>
    <property type="evidence" value="ECO:0007669"/>
    <property type="project" value="UniProtKB-KW"/>
</dbReference>
<evidence type="ECO:0000256" key="2">
    <source>
        <dbReference type="ARBA" id="ARBA00022747"/>
    </source>
</evidence>
<dbReference type="PANTHER" id="PTHR43140:SF1">
    <property type="entry name" value="TYPE I RESTRICTION ENZYME ECOKI SPECIFICITY SUBUNIT"/>
    <property type="match status" value="1"/>
</dbReference>
<dbReference type="RefSeq" id="WP_052733188.1">
    <property type="nucleotide sequence ID" value="NZ_JJQA01000006.1"/>
</dbReference>
<gene>
    <name evidence="5" type="ORF">DU44_09880</name>
    <name evidence="6" type="ORF">DU48_17080</name>
    <name evidence="7" type="ORF">DU65_10305</name>
</gene>
<dbReference type="InterPro" id="IPR044946">
    <property type="entry name" value="Restrct_endonuc_typeI_TRD_sf"/>
</dbReference>
<dbReference type="CDD" id="cd17259">
    <property type="entry name" value="RMtype1_S_StySKI-TRD2-CR2_like"/>
    <property type="match status" value="1"/>
</dbReference>
<keyword evidence="2" id="KW-0680">Restriction system</keyword>